<name>A0A8J3G0T3_9PROT</name>
<sequence>MSFTPYLPSLIMFTITVVVVGLCFLPATYERKSPLLNFYWVGLWLFIGLIAAIAGGEQTVMLAGMESPELALRLQTSVSVCFVFFVVFAWFRLSGAALVAGVRRLVVMVAR</sequence>
<evidence type="ECO:0000256" key="1">
    <source>
        <dbReference type="SAM" id="Phobius"/>
    </source>
</evidence>
<keyword evidence="1" id="KW-1133">Transmembrane helix</keyword>
<feature type="transmembrane region" description="Helical" evidence="1">
    <location>
        <begin position="6"/>
        <end position="25"/>
    </location>
</feature>
<reference evidence="2" key="2">
    <citation type="submission" date="2020-09" db="EMBL/GenBank/DDBJ databases">
        <authorList>
            <person name="Sun Q."/>
            <person name="Kim S."/>
        </authorList>
    </citation>
    <scope>NUCLEOTIDE SEQUENCE</scope>
    <source>
        <strain evidence="2">KCTC 32513</strain>
    </source>
</reference>
<keyword evidence="1" id="KW-0472">Membrane</keyword>
<dbReference type="RefSeq" id="WP_189494754.1">
    <property type="nucleotide sequence ID" value="NZ_BMZH01000001.1"/>
</dbReference>
<feature type="transmembrane region" description="Helical" evidence="1">
    <location>
        <begin position="76"/>
        <end position="102"/>
    </location>
</feature>
<gene>
    <name evidence="2" type="ORF">GCM10009069_03440</name>
</gene>
<protein>
    <submittedName>
        <fullName evidence="2">Uncharacterized protein</fullName>
    </submittedName>
</protein>
<proteinExistence type="predicted"/>
<organism evidence="2 3">
    <name type="scientific">Algimonas arctica</name>
    <dbReference type="NCBI Taxonomy" id="1479486"/>
    <lineage>
        <taxon>Bacteria</taxon>
        <taxon>Pseudomonadati</taxon>
        <taxon>Pseudomonadota</taxon>
        <taxon>Alphaproteobacteria</taxon>
        <taxon>Maricaulales</taxon>
        <taxon>Robiginitomaculaceae</taxon>
        <taxon>Algimonas</taxon>
    </lineage>
</organism>
<feature type="transmembrane region" description="Helical" evidence="1">
    <location>
        <begin position="37"/>
        <end position="56"/>
    </location>
</feature>
<keyword evidence="1" id="KW-0812">Transmembrane</keyword>
<evidence type="ECO:0000313" key="3">
    <source>
        <dbReference type="Proteomes" id="UP000634004"/>
    </source>
</evidence>
<dbReference type="Proteomes" id="UP000634004">
    <property type="component" value="Unassembled WGS sequence"/>
</dbReference>
<evidence type="ECO:0000313" key="2">
    <source>
        <dbReference type="EMBL" id="GHA83460.1"/>
    </source>
</evidence>
<comment type="caution">
    <text evidence="2">The sequence shown here is derived from an EMBL/GenBank/DDBJ whole genome shotgun (WGS) entry which is preliminary data.</text>
</comment>
<reference evidence="2" key="1">
    <citation type="journal article" date="2014" name="Int. J. Syst. Evol. Microbiol.">
        <title>Complete genome sequence of Corynebacterium casei LMG S-19264T (=DSM 44701T), isolated from a smear-ripened cheese.</title>
        <authorList>
            <consortium name="US DOE Joint Genome Institute (JGI-PGF)"/>
            <person name="Walter F."/>
            <person name="Albersmeier A."/>
            <person name="Kalinowski J."/>
            <person name="Ruckert C."/>
        </authorList>
    </citation>
    <scope>NUCLEOTIDE SEQUENCE</scope>
    <source>
        <strain evidence="2">KCTC 32513</strain>
    </source>
</reference>
<dbReference type="AlphaFoldDB" id="A0A8J3G0T3"/>
<keyword evidence="3" id="KW-1185">Reference proteome</keyword>
<accession>A0A8J3G0T3</accession>
<dbReference type="EMBL" id="BMZH01000001">
    <property type="protein sequence ID" value="GHA83460.1"/>
    <property type="molecule type" value="Genomic_DNA"/>
</dbReference>